<dbReference type="Proteomes" id="UP000295504">
    <property type="component" value="Unassembled WGS sequence"/>
</dbReference>
<evidence type="ECO:0000313" key="2">
    <source>
        <dbReference type="Proteomes" id="UP000295504"/>
    </source>
</evidence>
<proteinExistence type="predicted"/>
<comment type="caution">
    <text evidence="1">The sequence shown here is derived from an EMBL/GenBank/DDBJ whole genome shotgun (WGS) entry which is preliminary data.</text>
</comment>
<protein>
    <submittedName>
        <fullName evidence="1">Uncharacterized protein</fullName>
    </submittedName>
</protein>
<accession>A0A4R2T614</accession>
<evidence type="ECO:0000313" key="1">
    <source>
        <dbReference type="EMBL" id="TCP96294.1"/>
    </source>
</evidence>
<reference evidence="1 2" key="1">
    <citation type="submission" date="2019-03" db="EMBL/GenBank/DDBJ databases">
        <title>Genomic Encyclopedia of Type Strains, Phase IV (KMG-IV): sequencing the most valuable type-strain genomes for metagenomic binning, comparative biology and taxonomic classification.</title>
        <authorList>
            <person name="Goeker M."/>
        </authorList>
    </citation>
    <scope>NUCLEOTIDE SEQUENCE [LARGE SCALE GENOMIC DNA]</scope>
    <source>
        <strain evidence="1 2">DSM 100013</strain>
    </source>
</reference>
<sequence length="56" mass="6541">MEKLAWMRKIDGSMEKLSLLQLIDSMHEVIDVLITNNQEKEALIKQLKESLEQKSL</sequence>
<dbReference type="RefSeq" id="WP_165913777.1">
    <property type="nucleotide sequence ID" value="NZ_CP058648.1"/>
</dbReference>
<keyword evidence="2" id="KW-1185">Reference proteome</keyword>
<gene>
    <name evidence="1" type="ORF">EDD79_10524</name>
</gene>
<dbReference type="EMBL" id="SLYC01000052">
    <property type="protein sequence ID" value="TCP96294.1"/>
    <property type="molecule type" value="Genomic_DNA"/>
</dbReference>
<name>A0A4R2T614_9FIRM</name>
<organism evidence="1 2">
    <name type="scientific">Serpentinicella alkaliphila</name>
    <dbReference type="NCBI Taxonomy" id="1734049"/>
    <lineage>
        <taxon>Bacteria</taxon>
        <taxon>Bacillati</taxon>
        <taxon>Bacillota</taxon>
        <taxon>Clostridia</taxon>
        <taxon>Peptostreptococcales</taxon>
        <taxon>Natronincolaceae</taxon>
        <taxon>Serpentinicella</taxon>
    </lineage>
</organism>
<dbReference type="AlphaFoldDB" id="A0A4R2T614"/>